<accession>A0A0D0A2L5</accession>
<protein>
    <submittedName>
        <fullName evidence="2">Uncharacterized protein</fullName>
    </submittedName>
</protein>
<keyword evidence="3" id="KW-1185">Reference proteome</keyword>
<reference evidence="2 3" key="1">
    <citation type="submission" date="2014-04" db="EMBL/GenBank/DDBJ databases">
        <authorList>
            <consortium name="DOE Joint Genome Institute"/>
            <person name="Kuo A."/>
            <person name="Ruytinx J."/>
            <person name="Rineau F."/>
            <person name="Colpaert J."/>
            <person name="Kohler A."/>
            <person name="Nagy L.G."/>
            <person name="Floudas D."/>
            <person name="Copeland A."/>
            <person name="Barry K.W."/>
            <person name="Cichocki N."/>
            <person name="Veneault-Fourrey C."/>
            <person name="LaButti K."/>
            <person name="Lindquist E.A."/>
            <person name="Lipzen A."/>
            <person name="Lundell T."/>
            <person name="Morin E."/>
            <person name="Murat C."/>
            <person name="Sun H."/>
            <person name="Tunlid A."/>
            <person name="Henrissat B."/>
            <person name="Grigoriev I.V."/>
            <person name="Hibbett D.S."/>
            <person name="Martin F."/>
            <person name="Nordberg H.P."/>
            <person name="Cantor M.N."/>
            <person name="Hua S.X."/>
        </authorList>
    </citation>
    <scope>NUCLEOTIDE SEQUENCE [LARGE SCALE GENOMIC DNA]</scope>
    <source>
        <strain evidence="2 3">UH-Slu-Lm8-n1</strain>
    </source>
</reference>
<reference evidence="3" key="2">
    <citation type="submission" date="2015-01" db="EMBL/GenBank/DDBJ databases">
        <title>Evolutionary Origins and Diversification of the Mycorrhizal Mutualists.</title>
        <authorList>
            <consortium name="DOE Joint Genome Institute"/>
            <consortium name="Mycorrhizal Genomics Consortium"/>
            <person name="Kohler A."/>
            <person name="Kuo A."/>
            <person name="Nagy L.G."/>
            <person name="Floudas D."/>
            <person name="Copeland A."/>
            <person name="Barry K.W."/>
            <person name="Cichocki N."/>
            <person name="Veneault-Fourrey C."/>
            <person name="LaButti K."/>
            <person name="Lindquist E.A."/>
            <person name="Lipzen A."/>
            <person name="Lundell T."/>
            <person name="Morin E."/>
            <person name="Murat C."/>
            <person name="Riley R."/>
            <person name="Ohm R."/>
            <person name="Sun H."/>
            <person name="Tunlid A."/>
            <person name="Henrissat B."/>
            <person name="Grigoriev I.V."/>
            <person name="Hibbett D.S."/>
            <person name="Martin F."/>
        </authorList>
    </citation>
    <scope>NUCLEOTIDE SEQUENCE [LARGE SCALE GENOMIC DNA]</scope>
    <source>
        <strain evidence="3">UH-Slu-Lm8-n1</strain>
    </source>
</reference>
<dbReference type="Proteomes" id="UP000054485">
    <property type="component" value="Unassembled WGS sequence"/>
</dbReference>
<dbReference type="AlphaFoldDB" id="A0A0D0A2L5"/>
<sequence length="58" mass="6107">MTDENKHAAPGIAPQPDAPDIELQPDVDDGEIVDGPTVLAYVALAKTPQRKRAQTVAA</sequence>
<name>A0A0D0A2L5_9AGAM</name>
<dbReference type="EMBL" id="KN836257">
    <property type="protein sequence ID" value="KIK32399.1"/>
    <property type="molecule type" value="Genomic_DNA"/>
</dbReference>
<evidence type="ECO:0000313" key="3">
    <source>
        <dbReference type="Proteomes" id="UP000054485"/>
    </source>
</evidence>
<proteinExistence type="predicted"/>
<feature type="region of interest" description="Disordered" evidence="1">
    <location>
        <begin position="1"/>
        <end position="28"/>
    </location>
</feature>
<gene>
    <name evidence="2" type="ORF">CY34DRAFT_19073</name>
</gene>
<dbReference type="HOGENOM" id="CLU_2980622_0_0_1"/>
<organism evidence="2 3">
    <name type="scientific">Suillus luteus UH-Slu-Lm8-n1</name>
    <dbReference type="NCBI Taxonomy" id="930992"/>
    <lineage>
        <taxon>Eukaryota</taxon>
        <taxon>Fungi</taxon>
        <taxon>Dikarya</taxon>
        <taxon>Basidiomycota</taxon>
        <taxon>Agaricomycotina</taxon>
        <taxon>Agaricomycetes</taxon>
        <taxon>Agaricomycetidae</taxon>
        <taxon>Boletales</taxon>
        <taxon>Suillineae</taxon>
        <taxon>Suillaceae</taxon>
        <taxon>Suillus</taxon>
    </lineage>
</organism>
<feature type="compositionally biased region" description="Acidic residues" evidence="1">
    <location>
        <begin position="19"/>
        <end position="28"/>
    </location>
</feature>
<evidence type="ECO:0000313" key="2">
    <source>
        <dbReference type="EMBL" id="KIK32399.1"/>
    </source>
</evidence>
<dbReference type="InParanoid" id="A0A0D0A2L5"/>
<evidence type="ECO:0000256" key="1">
    <source>
        <dbReference type="SAM" id="MobiDB-lite"/>
    </source>
</evidence>